<organism evidence="10 12">
    <name type="scientific">Candidatus Segetimicrobium genomatis</name>
    <dbReference type="NCBI Taxonomy" id="2569760"/>
    <lineage>
        <taxon>Bacteria</taxon>
        <taxon>Bacillati</taxon>
        <taxon>Candidatus Sysuimicrobiota</taxon>
        <taxon>Candidatus Sysuimicrobiia</taxon>
        <taxon>Candidatus Sysuimicrobiales</taxon>
        <taxon>Candidatus Segetimicrobiaceae</taxon>
        <taxon>Candidatus Segetimicrobium</taxon>
    </lineage>
</organism>
<feature type="domain" description="Large ribosomal subunit protein bL25 L25" evidence="7">
    <location>
        <begin position="6"/>
        <end position="96"/>
    </location>
</feature>
<evidence type="ECO:0000256" key="5">
    <source>
        <dbReference type="HAMAP-Rule" id="MF_01334"/>
    </source>
</evidence>
<protein>
    <recommendedName>
        <fullName evidence="5">Large ribosomal subunit protein bL25</fullName>
    </recommendedName>
    <alternativeName>
        <fullName evidence="5">General stress protein CTC</fullName>
    </alternativeName>
</protein>
<evidence type="ECO:0000256" key="1">
    <source>
        <dbReference type="ARBA" id="ARBA00022730"/>
    </source>
</evidence>
<evidence type="ECO:0000256" key="2">
    <source>
        <dbReference type="ARBA" id="ARBA00022884"/>
    </source>
</evidence>
<dbReference type="PANTHER" id="PTHR33284">
    <property type="entry name" value="RIBOSOMAL PROTEIN L25/GLN-TRNA SYNTHETASE, ANTI-CODON-BINDING DOMAIN-CONTAINING PROTEIN"/>
    <property type="match status" value="1"/>
</dbReference>
<sequence length="253" mass="26512">MERVTLEAKRRDGLGKNHVRRLRRDGLIPGIVYGRGRDPMPVAVESKALRAALHTTSGMNVLIDLALANGDQESRTVMVKDLQRDIFLRNITHVDFYAIDLTRMVEAHVPITFTGQAAGIAEGGVGEVHLREIVVKCLPMQIPQHIACDVSALEVGDSIHVRDLVVPSDVTVVTAPEEVVVSVVVPKVVEEAAPAAAPEAAAATGEAPAAAAATAAPGEAKPAGAPEKAEKAKAEAPAKAAKAESPSKAEKST</sequence>
<dbReference type="CDD" id="cd00495">
    <property type="entry name" value="Ribosomal_L25_TL5_CTC"/>
    <property type="match status" value="1"/>
</dbReference>
<dbReference type="InterPro" id="IPR011035">
    <property type="entry name" value="Ribosomal_bL25/Gln-tRNA_synth"/>
</dbReference>
<dbReference type="HAMAP" id="MF_01334">
    <property type="entry name" value="Ribosomal_bL25_CTC"/>
    <property type="match status" value="1"/>
</dbReference>
<evidence type="ECO:0000256" key="6">
    <source>
        <dbReference type="SAM" id="MobiDB-lite"/>
    </source>
</evidence>
<dbReference type="Proteomes" id="UP000318661">
    <property type="component" value="Unassembled WGS sequence"/>
</dbReference>
<dbReference type="Gene3D" id="2.40.240.10">
    <property type="entry name" value="Ribosomal Protein L25, Chain P"/>
    <property type="match status" value="1"/>
</dbReference>
<evidence type="ECO:0000313" key="11">
    <source>
        <dbReference type="Proteomes" id="UP000315217"/>
    </source>
</evidence>
<dbReference type="Pfam" id="PF14693">
    <property type="entry name" value="Ribosomal_TL5_C"/>
    <property type="match status" value="1"/>
</dbReference>
<evidence type="ECO:0000313" key="12">
    <source>
        <dbReference type="Proteomes" id="UP000318661"/>
    </source>
</evidence>
<dbReference type="AlphaFoldDB" id="A0A537LQB9"/>
<evidence type="ECO:0000313" key="10">
    <source>
        <dbReference type="EMBL" id="TMJ10211.1"/>
    </source>
</evidence>
<feature type="compositionally biased region" description="Low complexity" evidence="6">
    <location>
        <begin position="197"/>
        <end position="226"/>
    </location>
</feature>
<dbReference type="GO" id="GO:0008097">
    <property type="term" value="F:5S rRNA binding"/>
    <property type="evidence" value="ECO:0007669"/>
    <property type="project" value="InterPro"/>
</dbReference>
<proteinExistence type="inferred from homology"/>
<keyword evidence="4 5" id="KW-0687">Ribonucleoprotein</keyword>
<dbReference type="InterPro" id="IPR001021">
    <property type="entry name" value="Ribosomal_bL25_long"/>
</dbReference>
<name>A0A537LQB9_9BACT</name>
<feature type="domain" description="Large ribosomal subunit protein bL25 beta" evidence="8">
    <location>
        <begin position="105"/>
        <end position="187"/>
    </location>
</feature>
<dbReference type="Proteomes" id="UP000315217">
    <property type="component" value="Unassembled WGS sequence"/>
</dbReference>
<comment type="subunit">
    <text evidence="5">Part of the 50S ribosomal subunit; part of the 5S rRNA/L5/L18/L25 subcomplex. Contacts the 5S rRNA. Binds to the 5S rRNA independently of L5 and L18.</text>
</comment>
<gene>
    <name evidence="5" type="primary">rplY</name>
    <name evidence="5" type="synonym">ctc</name>
    <name evidence="9" type="ORF">E6G98_09940</name>
    <name evidence="10" type="ORF">E6G99_01270</name>
</gene>
<dbReference type="InterPro" id="IPR037121">
    <property type="entry name" value="Ribosomal_bL25_C"/>
</dbReference>
<dbReference type="GO" id="GO:0022625">
    <property type="term" value="C:cytosolic large ribosomal subunit"/>
    <property type="evidence" value="ECO:0007669"/>
    <property type="project" value="TreeGrafter"/>
</dbReference>
<evidence type="ECO:0000259" key="8">
    <source>
        <dbReference type="Pfam" id="PF14693"/>
    </source>
</evidence>
<comment type="caution">
    <text evidence="10">The sequence shown here is derived from an EMBL/GenBank/DDBJ whole genome shotgun (WGS) entry which is preliminary data.</text>
</comment>
<dbReference type="PANTHER" id="PTHR33284:SF1">
    <property type="entry name" value="RIBOSOMAL PROTEIN L25_GLN-TRNA SYNTHETASE, ANTI-CODON-BINDING DOMAIN-CONTAINING PROTEIN"/>
    <property type="match status" value="1"/>
</dbReference>
<dbReference type="NCBIfam" id="TIGR00731">
    <property type="entry name" value="bL25_bact_ctc"/>
    <property type="match status" value="1"/>
</dbReference>
<dbReference type="InterPro" id="IPR020056">
    <property type="entry name" value="Rbsml_bL25/Gln-tRNA_synth_N"/>
</dbReference>
<dbReference type="GO" id="GO:0003735">
    <property type="term" value="F:structural constituent of ribosome"/>
    <property type="evidence" value="ECO:0007669"/>
    <property type="project" value="InterPro"/>
</dbReference>
<feature type="region of interest" description="Disordered" evidence="6">
    <location>
        <begin position="197"/>
        <end position="253"/>
    </location>
</feature>
<evidence type="ECO:0000259" key="7">
    <source>
        <dbReference type="Pfam" id="PF01386"/>
    </source>
</evidence>
<dbReference type="InterPro" id="IPR029751">
    <property type="entry name" value="Ribosomal_L25_dom"/>
</dbReference>
<dbReference type="InterPro" id="IPR020930">
    <property type="entry name" value="Ribosomal_uL5_bac-type"/>
</dbReference>
<dbReference type="Gene3D" id="2.170.120.20">
    <property type="entry name" value="Ribosomal protein L25, beta domain"/>
    <property type="match status" value="1"/>
</dbReference>
<evidence type="ECO:0000256" key="3">
    <source>
        <dbReference type="ARBA" id="ARBA00022980"/>
    </source>
</evidence>
<dbReference type="EMBL" id="VBAI01000161">
    <property type="protein sequence ID" value="TMJ09325.1"/>
    <property type="molecule type" value="Genomic_DNA"/>
</dbReference>
<dbReference type="SUPFAM" id="SSF50715">
    <property type="entry name" value="Ribosomal protein L25-like"/>
    <property type="match status" value="1"/>
</dbReference>
<dbReference type="Pfam" id="PF01386">
    <property type="entry name" value="Ribosomal_L25p"/>
    <property type="match status" value="1"/>
</dbReference>
<keyword evidence="1 5" id="KW-0699">rRNA-binding</keyword>
<evidence type="ECO:0000313" key="9">
    <source>
        <dbReference type="EMBL" id="TMJ09325.1"/>
    </source>
</evidence>
<dbReference type="InterPro" id="IPR020057">
    <property type="entry name" value="Ribosomal_bL25_b-dom"/>
</dbReference>
<keyword evidence="2 5" id="KW-0694">RNA-binding</keyword>
<keyword evidence="3 5" id="KW-0689">Ribosomal protein</keyword>
<reference evidence="11 12" key="1">
    <citation type="journal article" date="2019" name="Nat. Microbiol.">
        <title>Mediterranean grassland soil C-N compound turnover is dependent on rainfall and depth, and is mediated by genomically divergent microorganisms.</title>
        <authorList>
            <person name="Diamond S."/>
            <person name="Andeer P.F."/>
            <person name="Li Z."/>
            <person name="Crits-Christoph A."/>
            <person name="Burstein D."/>
            <person name="Anantharaman K."/>
            <person name="Lane K.R."/>
            <person name="Thomas B.C."/>
            <person name="Pan C."/>
            <person name="Northen T.R."/>
            <person name="Banfield J.F."/>
        </authorList>
    </citation>
    <scope>NUCLEOTIDE SEQUENCE [LARGE SCALE GENOMIC DNA]</scope>
    <source>
        <strain evidence="9">NP_1</strain>
        <strain evidence="10">NP_2</strain>
    </source>
</reference>
<evidence type="ECO:0000256" key="4">
    <source>
        <dbReference type="ARBA" id="ARBA00023274"/>
    </source>
</evidence>
<dbReference type="EMBL" id="VBAJ01000019">
    <property type="protein sequence ID" value="TMJ10211.1"/>
    <property type="molecule type" value="Genomic_DNA"/>
</dbReference>
<comment type="function">
    <text evidence="5">This is one of the proteins that binds to the 5S RNA in the ribosome where it forms part of the central protuberance.</text>
</comment>
<feature type="compositionally biased region" description="Basic and acidic residues" evidence="6">
    <location>
        <begin position="227"/>
        <end position="253"/>
    </location>
</feature>
<dbReference type="GO" id="GO:0006412">
    <property type="term" value="P:translation"/>
    <property type="evidence" value="ECO:0007669"/>
    <property type="project" value="UniProtKB-UniRule"/>
</dbReference>
<comment type="similarity">
    <text evidence="5">Belongs to the bacterial ribosomal protein bL25 family. CTC subfamily.</text>
</comment>
<accession>A0A537LQB9</accession>